<dbReference type="InterPro" id="IPR004881">
    <property type="entry name" value="Ribosome_biogen_GTPase_RsgA"/>
</dbReference>
<dbReference type="EMBL" id="FMUR01000008">
    <property type="protein sequence ID" value="SCY12939.1"/>
    <property type="molecule type" value="Genomic_DNA"/>
</dbReference>
<dbReference type="AlphaFoldDB" id="A0A1G5DDM4"/>
<dbReference type="GO" id="GO:0046872">
    <property type="term" value="F:metal ion binding"/>
    <property type="evidence" value="ECO:0007669"/>
    <property type="project" value="UniProtKB-KW"/>
</dbReference>
<comment type="subcellular location">
    <subcellularLocation>
        <location evidence="10">Cytoplasm</location>
    </subcellularLocation>
</comment>
<keyword evidence="8 10" id="KW-0694">RNA-binding</keyword>
<keyword evidence="5 10" id="KW-0547">Nucleotide-binding</keyword>
<dbReference type="Pfam" id="PF03193">
    <property type="entry name" value="RsgA_GTPase"/>
    <property type="match status" value="1"/>
</dbReference>
<gene>
    <name evidence="10" type="primary">rsgA</name>
    <name evidence="13" type="ORF">SAMN02910451_01479</name>
</gene>
<dbReference type="EC" id="3.6.1.-" evidence="10"/>
<evidence type="ECO:0000256" key="7">
    <source>
        <dbReference type="ARBA" id="ARBA00022833"/>
    </source>
</evidence>
<dbReference type="GO" id="GO:0005525">
    <property type="term" value="F:GTP binding"/>
    <property type="evidence" value="ECO:0007669"/>
    <property type="project" value="UniProtKB-UniRule"/>
</dbReference>
<feature type="binding site" evidence="10">
    <location>
        <begin position="179"/>
        <end position="187"/>
    </location>
    <ligand>
        <name>GTP</name>
        <dbReference type="ChEBI" id="CHEBI:37565"/>
    </ligand>
</feature>
<dbReference type="PANTHER" id="PTHR32120">
    <property type="entry name" value="SMALL RIBOSOMAL SUBUNIT BIOGENESIS GTPASE RSGA"/>
    <property type="match status" value="1"/>
</dbReference>
<feature type="binding site" evidence="10">
    <location>
        <position position="265"/>
    </location>
    <ligand>
        <name>Zn(2+)</name>
        <dbReference type="ChEBI" id="CHEBI:29105"/>
    </ligand>
</feature>
<comment type="subunit">
    <text evidence="10">Monomer. Associates with 30S ribosomal subunit, binds 16S rRNA.</text>
</comment>
<dbReference type="HAMAP" id="MF_01820">
    <property type="entry name" value="GTPase_RsgA"/>
    <property type="match status" value="1"/>
</dbReference>
<keyword evidence="6 10" id="KW-0378">Hydrolase</keyword>
<sequence>MNNNIFTGRISEVEKSNYTIIFEGKDVTARLKGNLRGEDPEKLPVVGDYVTFNYNPIGDSVITSVCERTSFLQRPDQAKTGVMQYMVANADYSFIVTSLNDDYSYNRIARYVSVVLQGGSVPVVVLTKSDLCGNVGRYVREVESISDKVRVHAISAIYDIGLDELNEYLIPGKTICLLGSSGAGKSTLLNALVGDDVMKTGKIRESDSKGRHTTTHRQLIQLASGVSIIDTPGMREIGMAKTEEGIDNTFSDILELSCMCKFSDCKHESEPGCAVRAAIERGELSEERLELYRNLGQENMRNYAKKKEISKWAKKMKNFKDKNNWGSF</sequence>
<keyword evidence="14" id="KW-1185">Reference proteome</keyword>
<evidence type="ECO:0000256" key="2">
    <source>
        <dbReference type="ARBA" id="ARBA00022517"/>
    </source>
</evidence>
<comment type="function">
    <text evidence="10">One of several proteins that assist in the late maturation steps of the functional core of the 30S ribosomal subunit. Helps release RbfA from mature subunits. May play a role in the assembly of ribosomal proteins into the subunit. Circularly permuted GTPase that catalyzes slow GTP hydrolysis, GTPase activity is stimulated by the 30S ribosomal subunit.</text>
</comment>
<dbReference type="InterPro" id="IPR010914">
    <property type="entry name" value="RsgA_GTPase_dom"/>
</dbReference>
<reference evidence="14" key="1">
    <citation type="submission" date="2016-10" db="EMBL/GenBank/DDBJ databases">
        <authorList>
            <person name="Varghese N."/>
            <person name="Submissions S."/>
        </authorList>
    </citation>
    <scope>NUCLEOTIDE SEQUENCE [LARGE SCALE GENOMIC DNA]</scope>
    <source>
        <strain evidence="14">XBD2006</strain>
    </source>
</reference>
<evidence type="ECO:0000256" key="10">
    <source>
        <dbReference type="HAMAP-Rule" id="MF_01820"/>
    </source>
</evidence>
<name>A0A1G5DDM4_9FIRM</name>
<evidence type="ECO:0000256" key="3">
    <source>
        <dbReference type="ARBA" id="ARBA00022723"/>
    </source>
</evidence>
<dbReference type="Proteomes" id="UP000183047">
    <property type="component" value="Unassembled WGS sequence"/>
</dbReference>
<evidence type="ECO:0000256" key="6">
    <source>
        <dbReference type="ARBA" id="ARBA00022801"/>
    </source>
</evidence>
<keyword evidence="9 10" id="KW-0342">GTP-binding</keyword>
<dbReference type="RefSeq" id="WP_176756616.1">
    <property type="nucleotide sequence ID" value="NZ_FMUR01000008.1"/>
</dbReference>
<dbReference type="InterPro" id="IPR027417">
    <property type="entry name" value="P-loop_NTPase"/>
</dbReference>
<organism evidence="13 14">
    <name type="scientific">Butyrivibrio hungatei</name>
    <dbReference type="NCBI Taxonomy" id="185008"/>
    <lineage>
        <taxon>Bacteria</taxon>
        <taxon>Bacillati</taxon>
        <taxon>Bacillota</taxon>
        <taxon>Clostridia</taxon>
        <taxon>Lachnospirales</taxon>
        <taxon>Lachnospiraceae</taxon>
        <taxon>Butyrivibrio</taxon>
    </lineage>
</organism>
<dbReference type="PANTHER" id="PTHR32120:SF10">
    <property type="entry name" value="SMALL RIBOSOMAL SUBUNIT BIOGENESIS GTPASE RSGA"/>
    <property type="match status" value="1"/>
</dbReference>
<feature type="binding site" evidence="10">
    <location>
        <begin position="127"/>
        <end position="130"/>
    </location>
    <ligand>
        <name>GTP</name>
        <dbReference type="ChEBI" id="CHEBI:37565"/>
    </ligand>
</feature>
<evidence type="ECO:0000256" key="9">
    <source>
        <dbReference type="ARBA" id="ARBA00023134"/>
    </source>
</evidence>
<dbReference type="CDD" id="cd01854">
    <property type="entry name" value="YjeQ_EngC"/>
    <property type="match status" value="1"/>
</dbReference>
<dbReference type="GO" id="GO:0042274">
    <property type="term" value="P:ribosomal small subunit biogenesis"/>
    <property type="evidence" value="ECO:0007669"/>
    <property type="project" value="UniProtKB-UniRule"/>
</dbReference>
<keyword evidence="4 10" id="KW-0699">rRNA-binding</keyword>
<accession>A0A1G5DDM4</accession>
<evidence type="ECO:0000256" key="1">
    <source>
        <dbReference type="ARBA" id="ARBA00022490"/>
    </source>
</evidence>
<dbReference type="SUPFAM" id="SSF50249">
    <property type="entry name" value="Nucleic acid-binding proteins"/>
    <property type="match status" value="1"/>
</dbReference>
<protein>
    <recommendedName>
        <fullName evidence="10">Small ribosomal subunit biogenesis GTPase RsgA</fullName>
        <ecNumber evidence="10">3.6.1.-</ecNumber>
    </recommendedName>
</protein>
<feature type="binding site" evidence="10">
    <location>
        <position position="267"/>
    </location>
    <ligand>
        <name>Zn(2+)</name>
        <dbReference type="ChEBI" id="CHEBI:29105"/>
    </ligand>
</feature>
<feature type="domain" description="CP-type G" evidence="12">
    <location>
        <begin position="76"/>
        <end position="237"/>
    </location>
</feature>
<dbReference type="GO" id="GO:0005737">
    <property type="term" value="C:cytoplasm"/>
    <property type="evidence" value="ECO:0007669"/>
    <property type="project" value="UniProtKB-SubCell"/>
</dbReference>
<dbReference type="GO" id="GO:0019843">
    <property type="term" value="F:rRNA binding"/>
    <property type="evidence" value="ECO:0007669"/>
    <property type="project" value="UniProtKB-KW"/>
</dbReference>
<dbReference type="NCBIfam" id="TIGR00157">
    <property type="entry name" value="ribosome small subunit-dependent GTPase A"/>
    <property type="match status" value="1"/>
</dbReference>
<dbReference type="InterPro" id="IPR030378">
    <property type="entry name" value="G_CP_dom"/>
</dbReference>
<evidence type="ECO:0000259" key="12">
    <source>
        <dbReference type="PROSITE" id="PS51721"/>
    </source>
</evidence>
<keyword evidence="3 10" id="KW-0479">Metal-binding</keyword>
<dbReference type="Gene3D" id="1.10.40.50">
    <property type="entry name" value="Probable gtpase engc, domain 3"/>
    <property type="match status" value="1"/>
</dbReference>
<dbReference type="PROSITE" id="PS51721">
    <property type="entry name" value="G_CP"/>
    <property type="match status" value="1"/>
</dbReference>
<evidence type="ECO:0000259" key="11">
    <source>
        <dbReference type="PROSITE" id="PS50936"/>
    </source>
</evidence>
<keyword evidence="1 10" id="KW-0963">Cytoplasm</keyword>
<feature type="binding site" evidence="10">
    <location>
        <position position="273"/>
    </location>
    <ligand>
        <name>Zn(2+)</name>
        <dbReference type="ChEBI" id="CHEBI:29105"/>
    </ligand>
</feature>
<feature type="domain" description="EngC GTPase" evidence="11">
    <location>
        <begin position="88"/>
        <end position="235"/>
    </location>
</feature>
<dbReference type="PROSITE" id="PS50936">
    <property type="entry name" value="ENGC_GTPASE"/>
    <property type="match status" value="1"/>
</dbReference>
<proteinExistence type="inferred from homology"/>
<feature type="binding site" evidence="10">
    <location>
        <position position="260"/>
    </location>
    <ligand>
        <name>Zn(2+)</name>
        <dbReference type="ChEBI" id="CHEBI:29105"/>
    </ligand>
</feature>
<dbReference type="Gene3D" id="3.40.50.300">
    <property type="entry name" value="P-loop containing nucleotide triphosphate hydrolases"/>
    <property type="match status" value="1"/>
</dbReference>
<evidence type="ECO:0000256" key="5">
    <source>
        <dbReference type="ARBA" id="ARBA00022741"/>
    </source>
</evidence>
<keyword evidence="7 10" id="KW-0862">Zinc</keyword>
<dbReference type="InterPro" id="IPR012340">
    <property type="entry name" value="NA-bd_OB-fold"/>
</dbReference>
<evidence type="ECO:0000313" key="13">
    <source>
        <dbReference type="EMBL" id="SCY12939.1"/>
    </source>
</evidence>
<evidence type="ECO:0000256" key="8">
    <source>
        <dbReference type="ARBA" id="ARBA00022884"/>
    </source>
</evidence>
<evidence type="ECO:0000256" key="4">
    <source>
        <dbReference type="ARBA" id="ARBA00022730"/>
    </source>
</evidence>
<evidence type="ECO:0000313" key="14">
    <source>
        <dbReference type="Proteomes" id="UP000183047"/>
    </source>
</evidence>
<comment type="cofactor">
    <cofactor evidence="10">
        <name>Zn(2+)</name>
        <dbReference type="ChEBI" id="CHEBI:29105"/>
    </cofactor>
    <text evidence="10">Binds 1 zinc ion per subunit.</text>
</comment>
<keyword evidence="2 10" id="KW-0690">Ribosome biogenesis</keyword>
<comment type="similarity">
    <text evidence="10">Belongs to the TRAFAC class YlqF/YawG GTPase family. RsgA subfamily.</text>
</comment>
<dbReference type="SUPFAM" id="SSF52540">
    <property type="entry name" value="P-loop containing nucleoside triphosphate hydrolases"/>
    <property type="match status" value="1"/>
</dbReference>
<dbReference type="GO" id="GO:0003924">
    <property type="term" value="F:GTPase activity"/>
    <property type="evidence" value="ECO:0007669"/>
    <property type="project" value="UniProtKB-UniRule"/>
</dbReference>
<dbReference type="Gene3D" id="2.40.50.140">
    <property type="entry name" value="Nucleic acid-binding proteins"/>
    <property type="match status" value="1"/>
</dbReference>